<dbReference type="EMBL" id="VYUY01000009">
    <property type="protein sequence ID" value="KAA9133667.1"/>
    <property type="molecule type" value="Genomic_DNA"/>
</dbReference>
<feature type="region of interest" description="Disordered" evidence="1">
    <location>
        <begin position="1"/>
        <end position="27"/>
    </location>
</feature>
<proteinExistence type="predicted"/>
<dbReference type="RefSeq" id="WP_150892975.1">
    <property type="nucleotide sequence ID" value="NZ_VYUY01000009.1"/>
</dbReference>
<organism evidence="3 4">
    <name type="scientific">Microbacterium caowuchunii</name>
    <dbReference type="NCBI Taxonomy" id="2614638"/>
    <lineage>
        <taxon>Bacteria</taxon>
        <taxon>Bacillati</taxon>
        <taxon>Actinomycetota</taxon>
        <taxon>Actinomycetes</taxon>
        <taxon>Micrococcales</taxon>
        <taxon>Microbacteriaceae</taxon>
        <taxon>Microbacterium</taxon>
    </lineage>
</organism>
<evidence type="ECO:0000256" key="2">
    <source>
        <dbReference type="SAM" id="Phobius"/>
    </source>
</evidence>
<name>A0A5N0THT1_9MICO</name>
<keyword evidence="4" id="KW-1185">Reference proteome</keyword>
<dbReference type="AlphaFoldDB" id="A0A5N0THT1"/>
<comment type="caution">
    <text evidence="3">The sequence shown here is derived from an EMBL/GenBank/DDBJ whole genome shotgun (WGS) entry which is preliminary data.</text>
</comment>
<dbReference type="Proteomes" id="UP000326838">
    <property type="component" value="Unassembled WGS sequence"/>
</dbReference>
<accession>A0A5N0THT1</accession>
<evidence type="ECO:0000313" key="4">
    <source>
        <dbReference type="Proteomes" id="UP000326838"/>
    </source>
</evidence>
<gene>
    <name evidence="3" type="ORF">F6B40_07855</name>
</gene>
<evidence type="ECO:0000313" key="3">
    <source>
        <dbReference type="EMBL" id="KAA9133667.1"/>
    </source>
</evidence>
<protein>
    <submittedName>
        <fullName evidence="3">Uncharacterized protein</fullName>
    </submittedName>
</protein>
<feature type="transmembrane region" description="Helical" evidence="2">
    <location>
        <begin position="115"/>
        <end position="135"/>
    </location>
</feature>
<evidence type="ECO:0000256" key="1">
    <source>
        <dbReference type="SAM" id="MobiDB-lite"/>
    </source>
</evidence>
<keyword evidence="2" id="KW-0812">Transmembrane</keyword>
<sequence>MTDHDTARDVPAGLPHPLSFRDLPRRPLDEGTGTLRRIWAEEGTASGRRWQVQLIELKGAGGAFLAPDHTHQRIVGLSGPQVALGDPEHSTALRRDSALLVRSSAVSFRRPRLRVTGVSTLLVLSFAALAVPPMLSFHTLDGTTEVPIGTRVLLHLRGDLTVDGVPADRQAALLLDPRAAHRAVASGARVLAVSDAVVTVGQDAP</sequence>
<keyword evidence="2" id="KW-0472">Membrane</keyword>
<reference evidence="4" key="1">
    <citation type="submission" date="2019-09" db="EMBL/GenBank/DDBJ databases">
        <title>Mumia zhuanghuii sp. nov. isolated from the intestinal contents of plateau pika (Ochotona curzoniae) in the Qinghai-Tibet plateau of China.</title>
        <authorList>
            <person name="Tian Z."/>
        </authorList>
    </citation>
    <scope>NUCLEOTIDE SEQUENCE [LARGE SCALE GENOMIC DNA]</scope>
    <source>
        <strain evidence="4">L-033</strain>
    </source>
</reference>
<keyword evidence="2" id="KW-1133">Transmembrane helix</keyword>